<dbReference type="OrthoDB" id="590488at2759"/>
<sequence>MGDLSKDKNRWQEDIYWTRFKCQHFCCPLISSDFHEQLAIPQKFVDKLRRKLPETVGLRGPSGSTWSVKLTSNEDSLFFSNGWPEFVKDHCLEENDMLTFRFNGESSFDVVIYDPINLCEKENLYFLQGPNKEVAGARNHQSKIKIKASHVKVESSDHQDGDRDAYQESQNDDGFKTPSSDESFQAAARHRSNSQAHSKKFRRETNSAERGSGGKIGVNLEGYLSNKGAVRELKKLETLMAGAGRRESTLDSEGMRAKWVAKHLSPDTLELILRMEGKESLVGFYFHKRNKNGELCNGWKEFAVGNQLKESDVCVFSPAGRSEKGTLILDVSIFRVGEAVVSQV</sequence>
<dbReference type="Gene3D" id="2.40.330.10">
    <property type="entry name" value="DNA-binding pseudobarrel domain"/>
    <property type="match status" value="2"/>
</dbReference>
<keyword evidence="5" id="KW-0539">Nucleus</keyword>
<dbReference type="GO" id="GO:0003677">
    <property type="term" value="F:DNA binding"/>
    <property type="evidence" value="ECO:0007669"/>
    <property type="project" value="UniProtKB-KW"/>
</dbReference>
<keyword evidence="3" id="KW-0238">DNA-binding</keyword>
<evidence type="ECO:0000256" key="4">
    <source>
        <dbReference type="ARBA" id="ARBA00023163"/>
    </source>
</evidence>
<dbReference type="SMART" id="SM01019">
    <property type="entry name" value="B3"/>
    <property type="match status" value="2"/>
</dbReference>
<dbReference type="InterPro" id="IPR044837">
    <property type="entry name" value="REM16-like"/>
</dbReference>
<dbReference type="GO" id="GO:0005634">
    <property type="term" value="C:nucleus"/>
    <property type="evidence" value="ECO:0007669"/>
    <property type="project" value="UniProtKB-SubCell"/>
</dbReference>
<protein>
    <recommendedName>
        <fullName evidence="7">TF-B3 domain-containing protein</fullName>
    </recommendedName>
</protein>
<name>A0A1R3HX52_9ROSI</name>
<evidence type="ECO:0000313" key="9">
    <source>
        <dbReference type="Proteomes" id="UP000187203"/>
    </source>
</evidence>
<dbReference type="CDD" id="cd10017">
    <property type="entry name" value="B3_DNA"/>
    <property type="match status" value="2"/>
</dbReference>
<evidence type="ECO:0000256" key="5">
    <source>
        <dbReference type="ARBA" id="ARBA00023242"/>
    </source>
</evidence>
<evidence type="ECO:0000256" key="3">
    <source>
        <dbReference type="ARBA" id="ARBA00023125"/>
    </source>
</evidence>
<feature type="compositionally biased region" description="Basic residues" evidence="6">
    <location>
        <begin position="140"/>
        <end position="150"/>
    </location>
</feature>
<dbReference type="SUPFAM" id="SSF101936">
    <property type="entry name" value="DNA-binding pseudobarrel domain"/>
    <property type="match status" value="2"/>
</dbReference>
<keyword evidence="2" id="KW-0805">Transcription regulation</keyword>
<gene>
    <name evidence="8" type="ORF">COLO4_26419</name>
</gene>
<dbReference type="Pfam" id="PF02362">
    <property type="entry name" value="B3"/>
    <property type="match status" value="1"/>
</dbReference>
<accession>A0A1R3HX52</accession>
<dbReference type="EMBL" id="AWUE01019238">
    <property type="protein sequence ID" value="OMO74943.1"/>
    <property type="molecule type" value="Genomic_DNA"/>
</dbReference>
<keyword evidence="4" id="KW-0804">Transcription</keyword>
<dbReference type="PANTHER" id="PTHR31391:SF157">
    <property type="entry name" value="B3 DOMAIN-CONTAINING PROTEIN REM16"/>
    <property type="match status" value="1"/>
</dbReference>
<dbReference type="AlphaFoldDB" id="A0A1R3HX52"/>
<feature type="domain" description="TF-B3" evidence="7">
    <location>
        <begin position="38"/>
        <end position="116"/>
    </location>
</feature>
<evidence type="ECO:0000313" key="8">
    <source>
        <dbReference type="EMBL" id="OMO74943.1"/>
    </source>
</evidence>
<reference evidence="9" key="1">
    <citation type="submission" date="2013-09" db="EMBL/GenBank/DDBJ databases">
        <title>Corchorus olitorius genome sequencing.</title>
        <authorList>
            <person name="Alam M."/>
            <person name="Haque M.S."/>
            <person name="Islam M.S."/>
            <person name="Emdad E.M."/>
            <person name="Islam M.M."/>
            <person name="Ahmed B."/>
            <person name="Halim A."/>
            <person name="Hossen Q.M.M."/>
            <person name="Hossain M.Z."/>
            <person name="Ahmed R."/>
            <person name="Khan M.M."/>
            <person name="Islam R."/>
            <person name="Rashid M.M."/>
            <person name="Khan S.A."/>
            <person name="Rahman M.S."/>
            <person name="Alam M."/>
            <person name="Yahiya A.S."/>
            <person name="Khan M.S."/>
            <person name="Azam M.S."/>
            <person name="Haque T."/>
            <person name="Lashkar M.Z.H."/>
            <person name="Akhand A.I."/>
            <person name="Morshed G."/>
            <person name="Roy S."/>
            <person name="Uddin K.S."/>
            <person name="Rabeya T."/>
            <person name="Hossain A.S."/>
            <person name="Chowdhury A."/>
            <person name="Snigdha A.R."/>
            <person name="Mortoza M.S."/>
            <person name="Matin S.A."/>
            <person name="Hoque S.M.E."/>
            <person name="Islam M.K."/>
            <person name="Roy D.K."/>
            <person name="Haider R."/>
            <person name="Moosa M.M."/>
            <person name="Elias S.M."/>
            <person name="Hasan A.M."/>
            <person name="Jahan S."/>
            <person name="Shafiuddin M."/>
            <person name="Mahmood N."/>
            <person name="Shommy N.S."/>
        </authorList>
    </citation>
    <scope>NUCLEOTIDE SEQUENCE [LARGE SCALE GENOMIC DNA]</scope>
    <source>
        <strain evidence="9">cv. O-4</strain>
    </source>
</reference>
<keyword evidence="9" id="KW-1185">Reference proteome</keyword>
<dbReference type="PROSITE" id="PS50863">
    <property type="entry name" value="B3"/>
    <property type="match status" value="1"/>
</dbReference>
<evidence type="ECO:0000256" key="6">
    <source>
        <dbReference type="SAM" id="MobiDB-lite"/>
    </source>
</evidence>
<feature type="region of interest" description="Disordered" evidence="6">
    <location>
        <begin position="138"/>
        <end position="217"/>
    </location>
</feature>
<dbReference type="InterPro" id="IPR003340">
    <property type="entry name" value="B3_DNA-bd"/>
</dbReference>
<dbReference type="InterPro" id="IPR015300">
    <property type="entry name" value="DNA-bd_pseudobarrel_sf"/>
</dbReference>
<feature type="compositionally biased region" description="Basic residues" evidence="6">
    <location>
        <begin position="188"/>
        <end position="202"/>
    </location>
</feature>
<organism evidence="8 9">
    <name type="scientific">Corchorus olitorius</name>
    <dbReference type="NCBI Taxonomy" id="93759"/>
    <lineage>
        <taxon>Eukaryota</taxon>
        <taxon>Viridiplantae</taxon>
        <taxon>Streptophyta</taxon>
        <taxon>Embryophyta</taxon>
        <taxon>Tracheophyta</taxon>
        <taxon>Spermatophyta</taxon>
        <taxon>Magnoliopsida</taxon>
        <taxon>eudicotyledons</taxon>
        <taxon>Gunneridae</taxon>
        <taxon>Pentapetalae</taxon>
        <taxon>rosids</taxon>
        <taxon>malvids</taxon>
        <taxon>Malvales</taxon>
        <taxon>Malvaceae</taxon>
        <taxon>Grewioideae</taxon>
        <taxon>Apeibeae</taxon>
        <taxon>Corchorus</taxon>
    </lineage>
</organism>
<dbReference type="PANTHER" id="PTHR31391">
    <property type="entry name" value="B3 DOMAIN-CONTAINING PROTEIN OS11G0197600-RELATED"/>
    <property type="match status" value="1"/>
</dbReference>
<comment type="caution">
    <text evidence="8">The sequence shown here is derived from an EMBL/GenBank/DDBJ whole genome shotgun (WGS) entry which is preliminary data.</text>
</comment>
<evidence type="ECO:0000256" key="2">
    <source>
        <dbReference type="ARBA" id="ARBA00023015"/>
    </source>
</evidence>
<dbReference type="Proteomes" id="UP000187203">
    <property type="component" value="Unassembled WGS sequence"/>
</dbReference>
<comment type="subcellular location">
    <subcellularLocation>
        <location evidence="1">Nucleus</location>
    </subcellularLocation>
</comment>
<evidence type="ECO:0000259" key="7">
    <source>
        <dbReference type="PROSITE" id="PS50863"/>
    </source>
</evidence>
<proteinExistence type="predicted"/>
<feature type="compositionally biased region" description="Basic and acidic residues" evidence="6">
    <location>
        <begin position="151"/>
        <end position="166"/>
    </location>
</feature>
<evidence type="ECO:0000256" key="1">
    <source>
        <dbReference type="ARBA" id="ARBA00004123"/>
    </source>
</evidence>
<dbReference type="STRING" id="93759.A0A1R3HX52"/>